<dbReference type="AlphaFoldDB" id="A0A2I1KTM0"/>
<dbReference type="Proteomes" id="UP000234778">
    <property type="component" value="Unassembled WGS sequence"/>
</dbReference>
<dbReference type="RefSeq" id="WP_006548793.1">
    <property type="nucleotide sequence ID" value="NZ_CP136961.1"/>
</dbReference>
<gene>
    <name evidence="1" type="ORF">CYJ26_04345</name>
</gene>
<accession>A0A2I1KTM0</accession>
<dbReference type="GeneID" id="81708164"/>
<protein>
    <submittedName>
        <fullName evidence="1">Uncharacterized protein</fullName>
    </submittedName>
</protein>
<proteinExistence type="predicted"/>
<reference evidence="1 2" key="1">
    <citation type="submission" date="2017-12" db="EMBL/GenBank/DDBJ databases">
        <title>Phylogenetic diversity of female urinary microbiome.</title>
        <authorList>
            <person name="Thomas-White K."/>
            <person name="Wolfe A.J."/>
        </authorList>
    </citation>
    <scope>NUCLEOTIDE SEQUENCE [LARGE SCALE GENOMIC DNA]</scope>
    <source>
        <strain evidence="1 2">UMB0319</strain>
    </source>
</reference>
<sequence length="157" mass="17374">MTASRLRTAVLVTLVVWAAMWVLSLMGVRLHPVIALAAPLLLLGIARLRRVELGLPAFPVSEPPGSLPAPSDRLLSTLTWLLRDATSSRGWDSGVRPHLAQLTRDRLRERQAVDVDADPERARCLLGAELWELVSGTMPAPRTDHDLIRLIERIQSL</sequence>
<comment type="caution">
    <text evidence="1">The sequence shown here is derived from an EMBL/GenBank/DDBJ whole genome shotgun (WGS) entry which is preliminary data.</text>
</comment>
<dbReference type="EMBL" id="PKHA01000003">
    <property type="protein sequence ID" value="PKY98947.1"/>
    <property type="molecule type" value="Genomic_DNA"/>
</dbReference>
<organism evidence="1 2">
    <name type="scientific">Actinomyces urogenitalis</name>
    <dbReference type="NCBI Taxonomy" id="103621"/>
    <lineage>
        <taxon>Bacteria</taxon>
        <taxon>Bacillati</taxon>
        <taxon>Actinomycetota</taxon>
        <taxon>Actinomycetes</taxon>
        <taxon>Actinomycetales</taxon>
        <taxon>Actinomycetaceae</taxon>
        <taxon>Actinomyces</taxon>
    </lineage>
</organism>
<evidence type="ECO:0000313" key="1">
    <source>
        <dbReference type="EMBL" id="PKY98947.1"/>
    </source>
</evidence>
<evidence type="ECO:0000313" key="2">
    <source>
        <dbReference type="Proteomes" id="UP000234778"/>
    </source>
</evidence>
<name>A0A2I1KTM0_9ACTO</name>